<accession>A0A915YV04</accession>
<sequence>MNLSFNVRLIFMRISFTFMEFQQKTKLNLALQLSNAISWLHNKKIVHRDLHSNKILQGLREKPIPNTPEDYVKIYTDCWNIEPNNRPTINQD</sequence>
<dbReference type="AlphaFoldDB" id="A0A915YV04"/>
<dbReference type="OrthoDB" id="4062651at2759"/>
<evidence type="ECO:0000313" key="2">
    <source>
        <dbReference type="EMBL" id="CAB5345981.1"/>
    </source>
</evidence>
<name>A0A915YV04_9GLOM</name>
<feature type="domain" description="Serine-threonine/tyrosine-protein kinase catalytic" evidence="1">
    <location>
        <begin position="20"/>
        <end position="56"/>
    </location>
</feature>
<comment type="caution">
    <text evidence="2">The sequence shown here is derived from an EMBL/GenBank/DDBJ whole genome shotgun (WGS) entry which is preliminary data.</text>
</comment>
<dbReference type="GO" id="GO:0004672">
    <property type="term" value="F:protein kinase activity"/>
    <property type="evidence" value="ECO:0007669"/>
    <property type="project" value="InterPro"/>
</dbReference>
<dbReference type="Proteomes" id="UP000684084">
    <property type="component" value="Unassembled WGS sequence"/>
</dbReference>
<organism evidence="2 3">
    <name type="scientific">Rhizophagus irregularis</name>
    <dbReference type="NCBI Taxonomy" id="588596"/>
    <lineage>
        <taxon>Eukaryota</taxon>
        <taxon>Fungi</taxon>
        <taxon>Fungi incertae sedis</taxon>
        <taxon>Mucoromycota</taxon>
        <taxon>Glomeromycotina</taxon>
        <taxon>Glomeromycetes</taxon>
        <taxon>Glomerales</taxon>
        <taxon>Glomeraceae</taxon>
        <taxon>Rhizophagus</taxon>
    </lineage>
</organism>
<reference evidence="2" key="1">
    <citation type="submission" date="2020-05" db="EMBL/GenBank/DDBJ databases">
        <authorList>
            <person name="Rincon C."/>
            <person name="Sanders R I."/>
            <person name="Robbins C."/>
            <person name="Chaturvedi A."/>
        </authorList>
    </citation>
    <scope>NUCLEOTIDE SEQUENCE</scope>
    <source>
        <strain evidence="2">CHB12</strain>
    </source>
</reference>
<gene>
    <name evidence="2" type="ORF">CHRIB12_LOCUS4131</name>
</gene>
<evidence type="ECO:0000259" key="1">
    <source>
        <dbReference type="Pfam" id="PF07714"/>
    </source>
</evidence>
<protein>
    <recommendedName>
        <fullName evidence="1">Serine-threonine/tyrosine-protein kinase catalytic domain-containing protein</fullName>
    </recommendedName>
</protein>
<dbReference type="InterPro" id="IPR001245">
    <property type="entry name" value="Ser-Thr/Tyr_kinase_cat_dom"/>
</dbReference>
<dbReference type="Pfam" id="PF07714">
    <property type="entry name" value="PK_Tyr_Ser-Thr"/>
    <property type="match status" value="1"/>
</dbReference>
<evidence type="ECO:0000313" key="3">
    <source>
        <dbReference type="Proteomes" id="UP000684084"/>
    </source>
</evidence>
<proteinExistence type="predicted"/>
<dbReference type="EMBL" id="CAGKOT010000006">
    <property type="protein sequence ID" value="CAB5345981.1"/>
    <property type="molecule type" value="Genomic_DNA"/>
</dbReference>